<feature type="compositionally biased region" description="Low complexity" evidence="1">
    <location>
        <begin position="307"/>
        <end position="333"/>
    </location>
</feature>
<reference evidence="2 3" key="1">
    <citation type="journal article" date="2019" name="Philos. Trans. R. Soc. Lond., B, Biol. Sci.">
        <title>Ant behaviour and brain gene expression of defending hosts depend on the ecological success of the intruding social parasite.</title>
        <authorList>
            <person name="Kaur R."/>
            <person name="Stoldt M."/>
            <person name="Jongepier E."/>
            <person name="Feldmeyer B."/>
            <person name="Menzel F."/>
            <person name="Bornberg-Bauer E."/>
            <person name="Foitzik S."/>
        </authorList>
    </citation>
    <scope>NUCLEOTIDE SEQUENCE [LARGE SCALE GENOMIC DNA]</scope>
    <source>
        <tissue evidence="2">Whole body</tissue>
    </source>
</reference>
<accession>A0A4S2L1Y9</accession>
<gene>
    <name evidence="2" type="ORF">DBV15_12527</name>
</gene>
<keyword evidence="3" id="KW-1185">Reference proteome</keyword>
<dbReference type="InterPro" id="IPR005312">
    <property type="entry name" value="DUF1759"/>
</dbReference>
<dbReference type="AlphaFoldDB" id="A0A4S2L1Y9"/>
<evidence type="ECO:0000313" key="2">
    <source>
        <dbReference type="EMBL" id="TGZ54357.1"/>
    </source>
</evidence>
<comment type="caution">
    <text evidence="2">The sequence shown here is derived from an EMBL/GenBank/DDBJ whole genome shotgun (WGS) entry which is preliminary data.</text>
</comment>
<feature type="non-terminal residue" evidence="2">
    <location>
        <position position="531"/>
    </location>
</feature>
<feature type="region of interest" description="Disordered" evidence="1">
    <location>
        <begin position="299"/>
        <end position="341"/>
    </location>
</feature>
<dbReference type="PANTHER" id="PTHR47331:SF5">
    <property type="entry name" value="RIBONUCLEASE H"/>
    <property type="match status" value="1"/>
</dbReference>
<feature type="region of interest" description="Disordered" evidence="1">
    <location>
        <begin position="230"/>
        <end position="250"/>
    </location>
</feature>
<name>A0A4S2L1Y9_9HYME</name>
<dbReference type="Proteomes" id="UP000310200">
    <property type="component" value="Unassembled WGS sequence"/>
</dbReference>
<dbReference type="EMBL" id="QBLH01000717">
    <property type="protein sequence ID" value="TGZ54357.1"/>
    <property type="molecule type" value="Genomic_DNA"/>
</dbReference>
<dbReference type="Pfam" id="PF03564">
    <property type="entry name" value="DUF1759"/>
    <property type="match status" value="1"/>
</dbReference>
<dbReference type="STRING" id="300112.A0A4S2L1Y9"/>
<evidence type="ECO:0000313" key="3">
    <source>
        <dbReference type="Proteomes" id="UP000310200"/>
    </source>
</evidence>
<organism evidence="2 3">
    <name type="scientific">Temnothorax longispinosus</name>
    <dbReference type="NCBI Taxonomy" id="300112"/>
    <lineage>
        <taxon>Eukaryota</taxon>
        <taxon>Metazoa</taxon>
        <taxon>Ecdysozoa</taxon>
        <taxon>Arthropoda</taxon>
        <taxon>Hexapoda</taxon>
        <taxon>Insecta</taxon>
        <taxon>Pterygota</taxon>
        <taxon>Neoptera</taxon>
        <taxon>Endopterygota</taxon>
        <taxon>Hymenoptera</taxon>
        <taxon>Apocrita</taxon>
        <taxon>Aculeata</taxon>
        <taxon>Formicoidea</taxon>
        <taxon>Formicidae</taxon>
        <taxon>Myrmicinae</taxon>
        <taxon>Temnothorax</taxon>
    </lineage>
</organism>
<evidence type="ECO:0000256" key="1">
    <source>
        <dbReference type="SAM" id="MobiDB-lite"/>
    </source>
</evidence>
<feature type="compositionally biased region" description="Basic and acidic residues" evidence="1">
    <location>
        <begin position="230"/>
        <end position="242"/>
    </location>
</feature>
<dbReference type="PANTHER" id="PTHR47331">
    <property type="entry name" value="PHD-TYPE DOMAIN-CONTAINING PROTEIN"/>
    <property type="match status" value="1"/>
</dbReference>
<sequence>MWTRAVTEGRAKLLEKYWEESQQALTQIKLHASTAERTTLPYFTESQLTRVEESYLTAYNFFQERLASYSLANAGGGTTVLRTVPRTTFVVQPGAVAFHESSAFKLPTIIAWNILKNHYKNKRSIIDAHLTNFFAIKTVTSGDAVNGLKSLRASSTESLNAMRALQRLVDEWNDILVFCLVQKLDKHSRREWEVHLENGSDYPTIEKLTKFLDTRIRSLEAAESILPIDKSTESAGKKEGKNSHKISRSHHGTVTDNCVVCSEAHKINQCEKFKSKSIPERQNSFSCYHCKRRHHSLLHEHKSEPGPSTISPAPNSSSKSDSKSNTSKQSDSNATHAHVATQARAPTQAVLLATVWVHLESEQGRQIQARALIDPGSDASFVSKNQVQWLRLRCKNTNAYVASIGGRSVSTVKATASLLISSIQDPTRGKLECQALVLPKITAYVPTKVPLDMAFTKGLTLADPKPTSLATIELLLGADLYADVVLEGILKETPSKLILQNTIFGWIISGVARIKKLNKPKVEVGLTRCTL</sequence>
<protein>
    <submittedName>
        <fullName evidence="2">Uncharacterized protein</fullName>
    </submittedName>
</protein>
<proteinExistence type="predicted"/>